<gene>
    <name evidence="2" type="ORF">HNP36_000400</name>
</gene>
<proteinExistence type="predicted"/>
<protein>
    <submittedName>
        <fullName evidence="2">Uncharacterized protein</fullName>
    </submittedName>
</protein>
<feature type="transmembrane region" description="Helical" evidence="1">
    <location>
        <begin position="130"/>
        <end position="152"/>
    </location>
</feature>
<sequence>MFIGHFGLSFAAKKVAPKVSLATLFIATQFVDILWPFMLIFNIEKVAVVPGYTQANAYEFLYFPYTHSLLMGIIWGIIVGFIYFLIKKDIRGSVVIGLCVLSHWFFDLIVHTTDLPITPFGDYKVGFGLWNHVAATLITEFLFFFGGLFVYTSITKAKNKKGTWVLWGLAALLVIVTISNTFGPPPPNSLKVLFISFIILMTLIIFLAGWVDKNREIKSLKDR</sequence>
<dbReference type="RefSeq" id="WP_184161030.1">
    <property type="nucleotide sequence ID" value="NZ_JACHLC010000001.1"/>
</dbReference>
<reference evidence="2 3" key="1">
    <citation type="submission" date="2020-08" db="EMBL/GenBank/DDBJ databases">
        <title>Functional genomics of gut bacteria from endangered species of beetles.</title>
        <authorList>
            <person name="Carlos-Shanley C."/>
        </authorList>
    </citation>
    <scope>NUCLEOTIDE SEQUENCE [LARGE SCALE GENOMIC DNA]</scope>
    <source>
        <strain evidence="2 3">S00136</strain>
    </source>
</reference>
<evidence type="ECO:0000256" key="1">
    <source>
        <dbReference type="SAM" id="Phobius"/>
    </source>
</evidence>
<dbReference type="Proteomes" id="UP000589738">
    <property type="component" value="Unassembled WGS sequence"/>
</dbReference>
<feature type="transmembrane region" description="Helical" evidence="1">
    <location>
        <begin position="189"/>
        <end position="211"/>
    </location>
</feature>
<comment type="caution">
    <text evidence="2">The sequence shown here is derived from an EMBL/GenBank/DDBJ whole genome shotgun (WGS) entry which is preliminary data.</text>
</comment>
<keyword evidence="3" id="KW-1185">Reference proteome</keyword>
<evidence type="ECO:0000313" key="2">
    <source>
        <dbReference type="EMBL" id="MBB6369347.1"/>
    </source>
</evidence>
<feature type="transmembrane region" description="Helical" evidence="1">
    <location>
        <begin position="164"/>
        <end position="183"/>
    </location>
</feature>
<organism evidence="2 3">
    <name type="scientific">Chryseobacterium shigense</name>
    <dbReference type="NCBI Taxonomy" id="297244"/>
    <lineage>
        <taxon>Bacteria</taxon>
        <taxon>Pseudomonadati</taxon>
        <taxon>Bacteroidota</taxon>
        <taxon>Flavobacteriia</taxon>
        <taxon>Flavobacteriales</taxon>
        <taxon>Weeksellaceae</taxon>
        <taxon>Chryseobacterium group</taxon>
        <taxon>Chryseobacterium</taxon>
    </lineage>
</organism>
<keyword evidence="1" id="KW-0472">Membrane</keyword>
<feature type="transmembrane region" description="Helical" evidence="1">
    <location>
        <begin position="21"/>
        <end position="43"/>
    </location>
</feature>
<feature type="transmembrane region" description="Helical" evidence="1">
    <location>
        <begin position="63"/>
        <end position="86"/>
    </location>
</feature>
<keyword evidence="1" id="KW-1133">Transmembrane helix</keyword>
<feature type="transmembrane region" description="Helical" evidence="1">
    <location>
        <begin position="93"/>
        <end position="110"/>
    </location>
</feature>
<dbReference type="AlphaFoldDB" id="A0A841MYZ5"/>
<dbReference type="EMBL" id="JACHLC010000001">
    <property type="protein sequence ID" value="MBB6369347.1"/>
    <property type="molecule type" value="Genomic_DNA"/>
</dbReference>
<keyword evidence="1" id="KW-0812">Transmembrane</keyword>
<name>A0A841MYZ5_9FLAO</name>
<accession>A0A841MYZ5</accession>
<evidence type="ECO:0000313" key="3">
    <source>
        <dbReference type="Proteomes" id="UP000589738"/>
    </source>
</evidence>